<dbReference type="PANTHER" id="PTHR10622:SF10">
    <property type="entry name" value="HET DOMAIN-CONTAINING PROTEIN"/>
    <property type="match status" value="1"/>
</dbReference>
<keyword evidence="4" id="KW-1185">Reference proteome</keyword>
<dbReference type="InterPro" id="IPR010730">
    <property type="entry name" value="HET"/>
</dbReference>
<dbReference type="AlphaFoldDB" id="A0A439D089"/>
<evidence type="ECO:0000259" key="2">
    <source>
        <dbReference type="Pfam" id="PF06985"/>
    </source>
</evidence>
<keyword evidence="1" id="KW-0472">Membrane</keyword>
<protein>
    <recommendedName>
        <fullName evidence="2">Heterokaryon incompatibility domain-containing protein</fullName>
    </recommendedName>
</protein>
<feature type="transmembrane region" description="Helical" evidence="1">
    <location>
        <begin position="337"/>
        <end position="359"/>
    </location>
</feature>
<gene>
    <name evidence="3" type="ORF">EKO27_g7447</name>
</gene>
<dbReference type="Proteomes" id="UP000286045">
    <property type="component" value="Unassembled WGS sequence"/>
</dbReference>
<organism evidence="3 4">
    <name type="scientific">Xylaria grammica</name>
    <dbReference type="NCBI Taxonomy" id="363999"/>
    <lineage>
        <taxon>Eukaryota</taxon>
        <taxon>Fungi</taxon>
        <taxon>Dikarya</taxon>
        <taxon>Ascomycota</taxon>
        <taxon>Pezizomycotina</taxon>
        <taxon>Sordariomycetes</taxon>
        <taxon>Xylariomycetidae</taxon>
        <taxon>Xylariales</taxon>
        <taxon>Xylariaceae</taxon>
        <taxon>Xylaria</taxon>
    </lineage>
</organism>
<proteinExistence type="predicted"/>
<comment type="caution">
    <text evidence="3">The sequence shown here is derived from an EMBL/GenBank/DDBJ whole genome shotgun (WGS) entry which is preliminary data.</text>
</comment>
<dbReference type="PANTHER" id="PTHR10622">
    <property type="entry name" value="HET DOMAIN-CONTAINING PROTEIN"/>
    <property type="match status" value="1"/>
</dbReference>
<evidence type="ECO:0000313" key="4">
    <source>
        <dbReference type="Proteomes" id="UP000286045"/>
    </source>
</evidence>
<accession>A0A439D089</accession>
<feature type="domain" description="Heterokaryon incompatibility" evidence="2">
    <location>
        <begin position="24"/>
        <end position="124"/>
    </location>
</feature>
<keyword evidence="1" id="KW-1133">Transmembrane helix</keyword>
<keyword evidence="1" id="KW-0812">Transmembrane</keyword>
<dbReference type="EMBL" id="RYZI01000244">
    <property type="protein sequence ID" value="RWA07671.1"/>
    <property type="molecule type" value="Genomic_DNA"/>
</dbReference>
<evidence type="ECO:0000313" key="3">
    <source>
        <dbReference type="EMBL" id="RWA07671.1"/>
    </source>
</evidence>
<dbReference type="STRING" id="363999.A0A439D089"/>
<sequence length="444" mass="50737">MRLLDTTSYELRNGEQGIFRQEGYAILSHRWVGLEVTFDELKSHTAELRTGTRPLSSPQVDKIRGACETARNQGIKWMWIDTCCINKNSATEESESINSMFKWYREAKLCITYLSDVERDARLPITSSKIFQRTYNEEPSEWFSRGWTLQELLAPQDMQFYDRDWAYIGRKREMADTLARVSGIDARYLTGANHFREACIAVKMSWMAQRTTTREEDMAYSMVGIFGVTMTPQYGEGRGAFMRLQEILLSTYHFDESLFAWKMPELTSGAEHGVGGDKWAAGEWGLIAASPEWFRGSGDIVTIPERPEARSFVMTPQGLRAPIRRQLYAGKMKVLDGMFAVLWITILGSIPAIAGFQYVKHALNKKAKEDFAFTLNCYRRGASGGFVNVEIYLRPTTVDKIRYRSKIAPVFFVSKRIRCNELGARLKPVTDFGEGIVLQPRPNF</sequence>
<name>A0A439D089_9PEZI</name>
<reference evidence="3 4" key="1">
    <citation type="submission" date="2018-12" db="EMBL/GenBank/DDBJ databases">
        <title>Draft genome sequence of Xylaria grammica IHI A82.</title>
        <authorList>
            <person name="Buettner E."/>
            <person name="Kellner H."/>
        </authorList>
    </citation>
    <scope>NUCLEOTIDE SEQUENCE [LARGE SCALE GENOMIC DNA]</scope>
    <source>
        <strain evidence="3 4">IHI A82</strain>
    </source>
</reference>
<dbReference type="Pfam" id="PF06985">
    <property type="entry name" value="HET"/>
    <property type="match status" value="1"/>
</dbReference>
<evidence type="ECO:0000256" key="1">
    <source>
        <dbReference type="SAM" id="Phobius"/>
    </source>
</evidence>